<name>X6M2F7_RETFI</name>
<gene>
    <name evidence="1" type="ORF">RFI_29327</name>
</gene>
<dbReference type="AlphaFoldDB" id="X6M2F7"/>
<dbReference type="EMBL" id="ASPP01025389">
    <property type="protein sequence ID" value="ETO08064.1"/>
    <property type="molecule type" value="Genomic_DNA"/>
</dbReference>
<accession>X6M2F7</accession>
<reference evidence="1 2" key="1">
    <citation type="journal article" date="2013" name="Curr. Biol.">
        <title>The Genome of the Foraminiferan Reticulomyxa filosa.</title>
        <authorList>
            <person name="Glockner G."/>
            <person name="Hulsmann N."/>
            <person name="Schleicher M."/>
            <person name="Noegel A.A."/>
            <person name="Eichinger L."/>
            <person name="Gallinger C."/>
            <person name="Pawlowski J."/>
            <person name="Sierra R."/>
            <person name="Euteneuer U."/>
            <person name="Pillet L."/>
            <person name="Moustafa A."/>
            <person name="Platzer M."/>
            <person name="Groth M."/>
            <person name="Szafranski K."/>
            <person name="Schliwa M."/>
        </authorList>
    </citation>
    <scope>NUCLEOTIDE SEQUENCE [LARGE SCALE GENOMIC DNA]</scope>
</reference>
<evidence type="ECO:0000313" key="1">
    <source>
        <dbReference type="EMBL" id="ETO08064.1"/>
    </source>
</evidence>
<protein>
    <submittedName>
        <fullName evidence="1">Uncharacterized protein</fullName>
    </submittedName>
</protein>
<keyword evidence="2" id="KW-1185">Reference proteome</keyword>
<proteinExistence type="predicted"/>
<comment type="caution">
    <text evidence="1">The sequence shown here is derived from an EMBL/GenBank/DDBJ whole genome shotgun (WGS) entry which is preliminary data.</text>
</comment>
<evidence type="ECO:0000313" key="2">
    <source>
        <dbReference type="Proteomes" id="UP000023152"/>
    </source>
</evidence>
<dbReference type="Proteomes" id="UP000023152">
    <property type="component" value="Unassembled WGS sequence"/>
</dbReference>
<sequence>MAKKIKTKYYIFDGQYINCKKMLRNVCNYTWIVFKEKIKKTFKTRQQNKTIDVSNVIFNNKLNKQEKKY</sequence>
<organism evidence="1 2">
    <name type="scientific">Reticulomyxa filosa</name>
    <dbReference type="NCBI Taxonomy" id="46433"/>
    <lineage>
        <taxon>Eukaryota</taxon>
        <taxon>Sar</taxon>
        <taxon>Rhizaria</taxon>
        <taxon>Retaria</taxon>
        <taxon>Foraminifera</taxon>
        <taxon>Monothalamids</taxon>
        <taxon>Reticulomyxidae</taxon>
        <taxon>Reticulomyxa</taxon>
    </lineage>
</organism>